<evidence type="ECO:0000313" key="2">
    <source>
        <dbReference type="EnsemblPlants" id="EMT23129"/>
    </source>
</evidence>
<evidence type="ECO:0000256" key="1">
    <source>
        <dbReference type="SAM" id="MobiDB-lite"/>
    </source>
</evidence>
<dbReference type="EnsemblPlants" id="EMT23129">
    <property type="protein sequence ID" value="EMT23129"/>
    <property type="gene ID" value="F775_43627"/>
</dbReference>
<protein>
    <submittedName>
        <fullName evidence="2">Uncharacterized protein</fullName>
    </submittedName>
</protein>
<feature type="compositionally biased region" description="Basic residues" evidence="1">
    <location>
        <begin position="31"/>
        <end position="47"/>
    </location>
</feature>
<proteinExistence type="predicted"/>
<dbReference type="AlphaFoldDB" id="M8BMG3"/>
<feature type="region of interest" description="Disordered" evidence="1">
    <location>
        <begin position="1"/>
        <end position="71"/>
    </location>
</feature>
<reference evidence="2" key="1">
    <citation type="submission" date="2015-06" db="UniProtKB">
        <authorList>
            <consortium name="EnsemblPlants"/>
        </authorList>
    </citation>
    <scope>IDENTIFICATION</scope>
</reference>
<feature type="compositionally biased region" description="Polar residues" evidence="1">
    <location>
        <begin position="1"/>
        <end position="11"/>
    </location>
</feature>
<organism evidence="2">
    <name type="scientific">Aegilops tauschii</name>
    <name type="common">Tausch's goatgrass</name>
    <name type="synonym">Aegilops squarrosa</name>
    <dbReference type="NCBI Taxonomy" id="37682"/>
    <lineage>
        <taxon>Eukaryota</taxon>
        <taxon>Viridiplantae</taxon>
        <taxon>Streptophyta</taxon>
        <taxon>Embryophyta</taxon>
        <taxon>Tracheophyta</taxon>
        <taxon>Spermatophyta</taxon>
        <taxon>Magnoliopsida</taxon>
        <taxon>Liliopsida</taxon>
        <taxon>Poales</taxon>
        <taxon>Poaceae</taxon>
        <taxon>BOP clade</taxon>
        <taxon>Pooideae</taxon>
        <taxon>Triticodae</taxon>
        <taxon>Triticeae</taxon>
        <taxon>Triticinae</taxon>
        <taxon>Aegilops</taxon>
    </lineage>
</organism>
<name>M8BMG3_AEGTA</name>
<sequence length="92" mass="10065">MEGVYKQSQSLPLPGFHNPTRAPPNPVRQIGSHHRTRRIRLEFRRRRGSEQPVPGRPSPCSPAGTSKVIKPPISFPINAGEGGGFAAHHCLP</sequence>
<accession>M8BMG3</accession>